<proteinExistence type="predicted"/>
<comment type="caution">
    <text evidence="2">The sequence shown here is derived from an EMBL/GenBank/DDBJ whole genome shotgun (WGS) entry which is preliminary data.</text>
</comment>
<dbReference type="AlphaFoldDB" id="A0A226X6P3"/>
<gene>
    <name evidence="2" type="ORF">BSU04_07970</name>
</gene>
<organism evidence="2 3">
    <name type="scientific">Caballeronia sordidicola</name>
    <name type="common">Burkholderia sordidicola</name>
    <dbReference type="NCBI Taxonomy" id="196367"/>
    <lineage>
        <taxon>Bacteria</taxon>
        <taxon>Pseudomonadati</taxon>
        <taxon>Pseudomonadota</taxon>
        <taxon>Betaproteobacteria</taxon>
        <taxon>Burkholderiales</taxon>
        <taxon>Burkholderiaceae</taxon>
        <taxon>Caballeronia</taxon>
    </lineage>
</organism>
<dbReference type="EMBL" id="MTHB01000046">
    <property type="protein sequence ID" value="OXC79094.1"/>
    <property type="molecule type" value="Genomic_DNA"/>
</dbReference>
<reference evidence="3" key="1">
    <citation type="submission" date="2017-01" db="EMBL/GenBank/DDBJ databases">
        <title>Genome Analysis of Deinococcus marmoris KOPRI26562.</title>
        <authorList>
            <person name="Kim J.H."/>
            <person name="Oh H.-M."/>
        </authorList>
    </citation>
    <scope>NUCLEOTIDE SEQUENCE [LARGE SCALE GENOMIC DNA]</scope>
    <source>
        <strain evidence="3">PAMC 26633</strain>
    </source>
</reference>
<dbReference type="Proteomes" id="UP000214720">
    <property type="component" value="Unassembled WGS sequence"/>
</dbReference>
<evidence type="ECO:0000313" key="3">
    <source>
        <dbReference type="Proteomes" id="UP000214720"/>
    </source>
</evidence>
<accession>A0A226X6P3</accession>
<name>A0A226X6P3_CABSO</name>
<feature type="region of interest" description="Disordered" evidence="1">
    <location>
        <begin position="17"/>
        <end position="39"/>
    </location>
</feature>
<feature type="compositionally biased region" description="Polar residues" evidence="1">
    <location>
        <begin position="20"/>
        <end position="30"/>
    </location>
</feature>
<protein>
    <submittedName>
        <fullName evidence="2">Uncharacterized protein</fullName>
    </submittedName>
</protein>
<sequence length="39" mass="4513">MKSEWAPDRRATVRHLAARTKNQQNANKPQGQKALKQVR</sequence>
<evidence type="ECO:0000313" key="2">
    <source>
        <dbReference type="EMBL" id="OXC79094.1"/>
    </source>
</evidence>
<evidence type="ECO:0000256" key="1">
    <source>
        <dbReference type="SAM" id="MobiDB-lite"/>
    </source>
</evidence>